<dbReference type="RefSeq" id="XP_030841466.1">
    <property type="nucleotide sequence ID" value="XM_030985606.1"/>
</dbReference>
<dbReference type="Proteomes" id="UP000007110">
    <property type="component" value="Unassembled WGS sequence"/>
</dbReference>
<evidence type="ECO:0000259" key="5">
    <source>
        <dbReference type="PROSITE" id="PS50222"/>
    </source>
</evidence>
<dbReference type="GeneID" id="100888051"/>
<dbReference type="GO" id="GO:0015459">
    <property type="term" value="F:potassium channel regulator activity"/>
    <property type="evidence" value="ECO:0000318"/>
    <property type="project" value="GO_Central"/>
</dbReference>
<dbReference type="KEGG" id="spu:115924030"/>
<dbReference type="GeneID" id="115924030"/>
<dbReference type="OMA" id="ITVEWES"/>
<dbReference type="AlphaFoldDB" id="A0A7M7NTZ0"/>
<keyword evidence="7" id="KW-1185">Reference proteome</keyword>
<dbReference type="InterPro" id="IPR018247">
    <property type="entry name" value="EF_Hand_1_Ca_BS"/>
</dbReference>
<accession>A0A7M7NTZ0</accession>
<dbReference type="OrthoDB" id="191686at2759"/>
<evidence type="ECO:0000256" key="2">
    <source>
        <dbReference type="ARBA" id="ARBA00022723"/>
    </source>
</evidence>
<protein>
    <recommendedName>
        <fullName evidence="5">EF-hand domain-containing protein</fullName>
    </recommendedName>
</protein>
<dbReference type="InParanoid" id="A0A7M7NTZ0"/>
<proteinExistence type="inferred from homology"/>
<comment type="similarity">
    <text evidence="1">Belongs to the recoverin family.</text>
</comment>
<dbReference type="Pfam" id="PF13405">
    <property type="entry name" value="EF-hand_6"/>
    <property type="match status" value="1"/>
</dbReference>
<organism evidence="6 7">
    <name type="scientific">Strongylocentrotus purpuratus</name>
    <name type="common">Purple sea urchin</name>
    <dbReference type="NCBI Taxonomy" id="7668"/>
    <lineage>
        <taxon>Eukaryota</taxon>
        <taxon>Metazoa</taxon>
        <taxon>Echinodermata</taxon>
        <taxon>Eleutherozoa</taxon>
        <taxon>Echinozoa</taxon>
        <taxon>Echinoidea</taxon>
        <taxon>Euechinoidea</taxon>
        <taxon>Echinacea</taxon>
        <taxon>Camarodonta</taxon>
        <taxon>Echinidea</taxon>
        <taxon>Strongylocentrotidae</taxon>
        <taxon>Strongylocentrotus</taxon>
    </lineage>
</organism>
<dbReference type="SUPFAM" id="SSF47473">
    <property type="entry name" value="EF-hand"/>
    <property type="match status" value="1"/>
</dbReference>
<dbReference type="GO" id="GO:0008076">
    <property type="term" value="C:voltage-gated potassium channel complex"/>
    <property type="evidence" value="ECO:0000318"/>
    <property type="project" value="GO_Central"/>
</dbReference>
<dbReference type="InterPro" id="IPR011992">
    <property type="entry name" value="EF-hand-dom_pair"/>
</dbReference>
<dbReference type="PANTHER" id="PTHR23055:SF167">
    <property type="entry name" value="EF-HAND DOMAIN-CONTAINING PROTEIN"/>
    <property type="match status" value="1"/>
</dbReference>
<evidence type="ECO:0000313" key="7">
    <source>
        <dbReference type="Proteomes" id="UP000007110"/>
    </source>
</evidence>
<feature type="domain" description="EF-hand" evidence="5">
    <location>
        <begin position="58"/>
        <end position="93"/>
    </location>
</feature>
<evidence type="ECO:0000256" key="3">
    <source>
        <dbReference type="ARBA" id="ARBA00022737"/>
    </source>
</evidence>
<keyword evidence="3" id="KW-0677">Repeat</keyword>
<dbReference type="EnsemblMetazoa" id="XM_030985606">
    <property type="protein sequence ID" value="XP_030841466"/>
    <property type="gene ID" value="LOC115924030"/>
</dbReference>
<evidence type="ECO:0000313" key="6">
    <source>
        <dbReference type="EnsemblMetazoa" id="XP_030841466"/>
    </source>
</evidence>
<reference evidence="7" key="1">
    <citation type="submission" date="2015-02" db="EMBL/GenBank/DDBJ databases">
        <title>Genome sequencing for Strongylocentrotus purpuratus.</title>
        <authorList>
            <person name="Murali S."/>
            <person name="Liu Y."/>
            <person name="Vee V."/>
            <person name="English A."/>
            <person name="Wang M."/>
            <person name="Skinner E."/>
            <person name="Han Y."/>
            <person name="Muzny D.M."/>
            <person name="Worley K.C."/>
            <person name="Gibbs R.A."/>
        </authorList>
    </citation>
    <scope>NUCLEOTIDE SEQUENCE</scope>
</reference>
<feature type="domain" description="EF-hand" evidence="5">
    <location>
        <begin position="94"/>
        <end position="129"/>
    </location>
</feature>
<dbReference type="PROSITE" id="PS50222">
    <property type="entry name" value="EF_HAND_2"/>
    <property type="match status" value="3"/>
</dbReference>
<keyword evidence="4" id="KW-0106">Calcium</keyword>
<dbReference type="PROSITE" id="PS00018">
    <property type="entry name" value="EF_HAND_1"/>
    <property type="match status" value="3"/>
</dbReference>
<evidence type="ECO:0000256" key="1">
    <source>
        <dbReference type="ARBA" id="ARBA00006049"/>
    </source>
</evidence>
<dbReference type="CDD" id="cd00051">
    <property type="entry name" value="EFh"/>
    <property type="match status" value="2"/>
</dbReference>
<dbReference type="Gene3D" id="1.10.238.10">
    <property type="entry name" value="EF-hand"/>
    <property type="match status" value="1"/>
</dbReference>
<dbReference type="PRINTS" id="PR00450">
    <property type="entry name" value="RECOVERIN"/>
</dbReference>
<evidence type="ECO:0000256" key="4">
    <source>
        <dbReference type="ARBA" id="ARBA00022837"/>
    </source>
</evidence>
<keyword evidence="2" id="KW-0479">Metal-binding</keyword>
<dbReference type="RefSeq" id="XP_030841510.1">
    <property type="nucleotide sequence ID" value="XM_030985650.1"/>
</dbReference>
<feature type="domain" description="EF-hand" evidence="5">
    <location>
        <begin position="142"/>
        <end position="177"/>
    </location>
</feature>
<reference evidence="6" key="2">
    <citation type="submission" date="2021-01" db="UniProtKB">
        <authorList>
            <consortium name="EnsemblMetazoa"/>
        </authorList>
    </citation>
    <scope>IDENTIFICATION</scope>
</reference>
<dbReference type="FunFam" id="1.10.238.10:FF:000009">
    <property type="entry name" value="Visinin-like protein 1"/>
    <property type="match status" value="1"/>
</dbReference>
<name>A0A7M7NTZ0_STRPU</name>
<dbReference type="SMART" id="SM00054">
    <property type="entry name" value="EFh"/>
    <property type="match status" value="3"/>
</dbReference>
<dbReference type="PANTHER" id="PTHR23055">
    <property type="entry name" value="CALCIUM BINDING PROTEINS"/>
    <property type="match status" value="1"/>
</dbReference>
<dbReference type="EnsemblMetazoa" id="XM_030985650">
    <property type="protein sequence ID" value="XP_030841510"/>
    <property type="gene ID" value="LOC100888051"/>
</dbReference>
<dbReference type="Pfam" id="PF13499">
    <property type="entry name" value="EF-hand_7"/>
    <property type="match status" value="1"/>
</dbReference>
<dbReference type="GO" id="GO:0005509">
    <property type="term" value="F:calcium ion binding"/>
    <property type="evidence" value="ECO:0000318"/>
    <property type="project" value="GO_Central"/>
</dbReference>
<sequence>MQTVRYKPEALDKLCKMTKFSKKELQLMYRGFKQECPSGMVNEDTFKKIYSQFFPQGDSSHYAHYVFNSFDTDHNGSLTFEEFVQGLSILARGSLQEKLNWAFNLYDINRDGYITREEMLNIVQAIYDMMGKYSEPTVEDISPVEHVERVFQKMDLNRDGVVSMDEFIDSCKRDDNIKKSMHVFDTIL</sequence>
<dbReference type="InterPro" id="IPR028846">
    <property type="entry name" value="Recoverin"/>
</dbReference>
<dbReference type="GO" id="GO:0009966">
    <property type="term" value="P:regulation of signal transduction"/>
    <property type="evidence" value="ECO:0000318"/>
    <property type="project" value="GO_Central"/>
</dbReference>
<dbReference type="KEGG" id="spu:100888051"/>
<dbReference type="InterPro" id="IPR002048">
    <property type="entry name" value="EF_hand_dom"/>
</dbReference>
<dbReference type="GO" id="GO:1901379">
    <property type="term" value="P:regulation of potassium ion transmembrane transport"/>
    <property type="evidence" value="ECO:0000318"/>
    <property type="project" value="GO_Central"/>
</dbReference>